<reference evidence="1 2" key="1">
    <citation type="submission" date="2023-04" db="EMBL/GenBank/DDBJ databases">
        <title>Bacteria Genome Submission.</title>
        <authorList>
            <person name="Isaac P."/>
        </authorList>
    </citation>
    <scope>NUCLEOTIDE SEQUENCE [LARGE SCALE GENOMIC DNA]</scope>
    <source>
        <strain evidence="1 2">SampleS7P1</strain>
        <plasmid evidence="1 2">unnamed4</plasmid>
    </source>
</reference>
<protein>
    <submittedName>
        <fullName evidence="1">Phage head-tail connector protein</fullName>
    </submittedName>
</protein>
<sequence length="87" mass="9749">MSASNQPDTLLNDLIEETQEDLKGYLNREDIPVALNSTLLELIVIKCNRLGTEGISSESFSGVSTSYIDGFSKDVVRKLNRYRKLPK</sequence>
<dbReference type="Pfam" id="PF05135">
    <property type="entry name" value="Phage_connect_1"/>
    <property type="match status" value="1"/>
</dbReference>
<keyword evidence="2" id="KW-1185">Reference proteome</keyword>
<dbReference type="CDD" id="cd08055">
    <property type="entry name" value="gp15"/>
    <property type="match status" value="1"/>
</dbReference>
<name>A0ABY8RA58_PARBF</name>
<geneLocation type="plasmid" evidence="1 2">
    <name>unnamed4</name>
</geneLocation>
<keyword evidence="1" id="KW-0614">Plasmid</keyword>
<dbReference type="EMBL" id="CP124689">
    <property type="protein sequence ID" value="WGX77596.1"/>
    <property type="molecule type" value="Genomic_DNA"/>
</dbReference>
<gene>
    <name evidence="1" type="ORF">QJS64_20240</name>
</gene>
<organism evidence="1 2">
    <name type="scientific">Paraclostridium bifermentans</name>
    <name type="common">Clostridium bifermentans</name>
    <dbReference type="NCBI Taxonomy" id="1490"/>
    <lineage>
        <taxon>Bacteria</taxon>
        <taxon>Bacillati</taxon>
        <taxon>Bacillota</taxon>
        <taxon>Clostridia</taxon>
        <taxon>Peptostreptococcales</taxon>
        <taxon>Peptostreptococcaceae</taxon>
        <taxon>Paraclostridium</taxon>
    </lineage>
</organism>
<evidence type="ECO:0000313" key="1">
    <source>
        <dbReference type="EMBL" id="WGX77596.1"/>
    </source>
</evidence>
<accession>A0ABY8RA58</accession>
<dbReference type="Gene3D" id="1.10.246.150">
    <property type="match status" value="1"/>
</dbReference>
<dbReference type="InterPro" id="IPR053746">
    <property type="entry name" value="Viral_HT_Connector_Assembly"/>
</dbReference>
<proteinExistence type="predicted"/>
<dbReference type="Proteomes" id="UP001239169">
    <property type="component" value="Plasmid unnamed4"/>
</dbReference>
<evidence type="ECO:0000313" key="2">
    <source>
        <dbReference type="Proteomes" id="UP001239169"/>
    </source>
</evidence>
<dbReference type="InterPro" id="IPR021146">
    <property type="entry name" value="Phage_gp6-like_head-tail"/>
</dbReference>